<dbReference type="AlphaFoldDB" id="A0A8H7C229"/>
<gene>
    <name evidence="3" type="ORF">Agabi119p4_10330</name>
</gene>
<protein>
    <recommendedName>
        <fullName evidence="2">PIN domain-containing protein</fullName>
    </recommendedName>
</protein>
<dbReference type="EMBL" id="JABXXO010000014">
    <property type="protein sequence ID" value="KAF7760921.1"/>
    <property type="molecule type" value="Genomic_DNA"/>
</dbReference>
<evidence type="ECO:0000256" key="1">
    <source>
        <dbReference type="SAM" id="MobiDB-lite"/>
    </source>
</evidence>
<feature type="compositionally biased region" description="Basic and acidic residues" evidence="1">
    <location>
        <begin position="93"/>
        <end position="106"/>
    </location>
</feature>
<feature type="compositionally biased region" description="Basic residues" evidence="1">
    <location>
        <begin position="358"/>
        <end position="371"/>
    </location>
</feature>
<feature type="region of interest" description="Disordered" evidence="1">
    <location>
        <begin position="341"/>
        <end position="384"/>
    </location>
</feature>
<dbReference type="Proteomes" id="UP000629468">
    <property type="component" value="Unassembled WGS sequence"/>
</dbReference>
<dbReference type="InterPro" id="IPR002716">
    <property type="entry name" value="PIN_dom"/>
</dbReference>
<feature type="region of interest" description="Disordered" evidence="1">
    <location>
        <begin position="82"/>
        <end position="123"/>
    </location>
</feature>
<evidence type="ECO:0000259" key="2">
    <source>
        <dbReference type="Pfam" id="PF13638"/>
    </source>
</evidence>
<name>A0A8H7C229_AGABI</name>
<feature type="domain" description="PIN" evidence="2">
    <location>
        <begin position="131"/>
        <end position="207"/>
    </location>
</feature>
<organism evidence="3 4">
    <name type="scientific">Agaricus bisporus var. burnettii</name>
    <dbReference type="NCBI Taxonomy" id="192524"/>
    <lineage>
        <taxon>Eukaryota</taxon>
        <taxon>Fungi</taxon>
        <taxon>Dikarya</taxon>
        <taxon>Basidiomycota</taxon>
        <taxon>Agaricomycotina</taxon>
        <taxon>Agaricomycetes</taxon>
        <taxon>Agaricomycetidae</taxon>
        <taxon>Agaricales</taxon>
        <taxon>Agaricineae</taxon>
        <taxon>Agaricaceae</taxon>
        <taxon>Agaricus</taxon>
    </lineage>
</organism>
<evidence type="ECO:0000313" key="3">
    <source>
        <dbReference type="EMBL" id="KAF7760921.1"/>
    </source>
</evidence>
<accession>A0A8H7C229</accession>
<evidence type="ECO:0000313" key="4">
    <source>
        <dbReference type="Proteomes" id="UP000629468"/>
    </source>
</evidence>
<dbReference type="Gene3D" id="3.40.50.1010">
    <property type="entry name" value="5'-nuclease"/>
    <property type="match status" value="1"/>
</dbReference>
<dbReference type="Pfam" id="PF13638">
    <property type="entry name" value="PIN_4"/>
    <property type="match status" value="1"/>
</dbReference>
<proteinExistence type="predicted"/>
<comment type="caution">
    <text evidence="3">The sequence shown here is derived from an EMBL/GenBank/DDBJ whole genome shotgun (WGS) entry which is preliminary data.</text>
</comment>
<reference evidence="3 4" key="1">
    <citation type="journal article" name="Sci. Rep.">
        <title>Telomere-to-telomere assembled and centromere annotated genomes of the two main subspecies of the button mushroom Agaricus bisporus reveal especially polymorphic chromosome ends.</title>
        <authorList>
            <person name="Sonnenberg A.S.M."/>
            <person name="Sedaghat-Telgerd N."/>
            <person name="Lavrijssen B."/>
            <person name="Ohm R.A."/>
            <person name="Hendrickx P.M."/>
            <person name="Scholtmeijer K."/>
            <person name="Baars J.J.P."/>
            <person name="van Peer A."/>
        </authorList>
    </citation>
    <scope>NUCLEOTIDE SEQUENCE [LARGE SCALE GENOMIC DNA]</scope>
    <source>
        <strain evidence="3 4">H119_p4</strain>
    </source>
</reference>
<sequence>MNTMADRKIPNSPPNKVAMSRALGAAFLNHQVEQLEKSVSANNPSSGNWRDRKYVSVNQYTAPAQNAGRRTPMAPGIKIVHRRKGGDAPSTAGKEKPAAREVEEKKHTVHHSAPAKTVHDSDRGDKDADIVVIDASVLVHALYQVKKWCRDGRKEILIVPLEALNTLDLLKKGTSPLAQRARSASRTLEAQVGTNPRIHVQRDEAFVLWDRIPVKDVTSDDESDSKAAPSPEWLRRTICCARWEVENASLTIHPDGNSRSTEEVVDESKKYKVVLAVLAGSPNLSPLNHALKLADSNDTPMAPVPLPAPSVPHVNKFEARSSGVLVTKWAEKVGVELFPVEPTLPGRGAGGDEDERPKRTHHSHHGPKPRRTCNTDHTHPVKPSLVERPPAVMAMMERVSQPTSVRQDADEKTVLIHLVDCVTGQSPPLHSRAHESSVSKRQWGSISFCFQASRRLRLNEFSLSTFYNETETENEKEVAIMLFFNERSGIC</sequence>